<dbReference type="InterPro" id="IPR036366">
    <property type="entry name" value="PGBDSf"/>
</dbReference>
<dbReference type="InterPro" id="IPR036365">
    <property type="entry name" value="PGBD-like_sf"/>
</dbReference>
<feature type="domain" description="Peptidoglycan binding-like" evidence="2">
    <location>
        <begin position="123"/>
        <end position="173"/>
    </location>
</feature>
<comment type="caution">
    <text evidence="3">The sequence shown here is derived from an EMBL/GenBank/DDBJ whole genome shotgun (WGS) entry which is preliminary data.</text>
</comment>
<dbReference type="SUPFAM" id="SSF47090">
    <property type="entry name" value="PGBD-like"/>
    <property type="match status" value="1"/>
</dbReference>
<sequence>MARRALLGIAIASAVVVGGSLAGFLMLRGNAPGSTPSTGVPVATAVVTRTTLSSSTQLSGTLGHGLPSPVFGGRPGGTVTALPTPGTIVKRGAELFEVDGAPVTLFYGARPAWRDLQQGMTDGPDVTQLEQNLVALGFAAGLDLTVDDVFTSVTGIAVERWQHATGQAQSGVVALGSVVFEPSGVRVASTATALGSPVQPGSPVITVDSSAVGVVAQVPTTQTFLVHPGDAVSVTLPSGVALNGHVTALARVATANDDAGSGGPPSPGNQQPGNVTVPASVTLDDPTAAGGLDQAPVTVHVTDKTVRNVLAVPVTALVALSEGGYAVYVVHGRTRQLTAVTPGLFASTLVQVTSAGLHEGDVVEVPAS</sequence>
<dbReference type="RefSeq" id="WP_163290031.1">
    <property type="nucleotide sequence ID" value="NZ_JAAGWY010000002.1"/>
</dbReference>
<evidence type="ECO:0000313" key="4">
    <source>
        <dbReference type="Proteomes" id="UP000474967"/>
    </source>
</evidence>
<evidence type="ECO:0000256" key="1">
    <source>
        <dbReference type="SAM" id="MobiDB-lite"/>
    </source>
</evidence>
<dbReference type="PANTHER" id="PTHR30469">
    <property type="entry name" value="MULTIDRUG RESISTANCE PROTEIN MDTA"/>
    <property type="match status" value="1"/>
</dbReference>
<evidence type="ECO:0000259" key="2">
    <source>
        <dbReference type="Pfam" id="PF01471"/>
    </source>
</evidence>
<dbReference type="EMBL" id="JAAGWY010000002">
    <property type="protein sequence ID" value="NEN06635.1"/>
    <property type="molecule type" value="Genomic_DNA"/>
</dbReference>
<dbReference type="InterPro" id="IPR002477">
    <property type="entry name" value="Peptidoglycan-bd-like"/>
</dbReference>
<dbReference type="Pfam" id="PF01471">
    <property type="entry name" value="PG_binding_1"/>
    <property type="match status" value="1"/>
</dbReference>
<name>A0A6L9XZE0_9MICO</name>
<accession>A0A6L9XZE0</accession>
<dbReference type="Gene3D" id="2.40.420.20">
    <property type="match status" value="1"/>
</dbReference>
<feature type="region of interest" description="Disordered" evidence="1">
    <location>
        <begin position="255"/>
        <end position="282"/>
    </location>
</feature>
<keyword evidence="4" id="KW-1185">Reference proteome</keyword>
<dbReference type="AlphaFoldDB" id="A0A6L9XZE0"/>
<dbReference type="GO" id="GO:0015562">
    <property type="term" value="F:efflux transmembrane transporter activity"/>
    <property type="evidence" value="ECO:0007669"/>
    <property type="project" value="TreeGrafter"/>
</dbReference>
<gene>
    <name evidence="3" type="ORF">G3T36_12235</name>
</gene>
<protein>
    <submittedName>
        <fullName evidence="3">Efflux RND transporter periplasmic adaptor subunit</fullName>
    </submittedName>
</protein>
<reference evidence="3 4" key="1">
    <citation type="journal article" date="2014" name="J. Microbiol.">
        <title>Diaminobutyricibacter tongyongensis gen. nov., sp. nov. and Homoserinibacter gongjuensis gen. nov., sp. nov. belong to the family Microbacteriaceae.</title>
        <authorList>
            <person name="Kim S.J."/>
            <person name="Ahn J.H."/>
            <person name="Weon H.Y."/>
            <person name="Hamada M."/>
            <person name="Suzuki K."/>
            <person name="Kwon S.W."/>
        </authorList>
    </citation>
    <scope>NUCLEOTIDE SEQUENCE [LARGE SCALE GENOMIC DNA]</scope>
    <source>
        <strain evidence="3 4">NBRC 108724</strain>
    </source>
</reference>
<dbReference type="GO" id="GO:1990281">
    <property type="term" value="C:efflux pump complex"/>
    <property type="evidence" value="ECO:0007669"/>
    <property type="project" value="TreeGrafter"/>
</dbReference>
<dbReference type="Gene3D" id="1.10.101.10">
    <property type="entry name" value="PGBD-like superfamily/PGBD"/>
    <property type="match status" value="1"/>
</dbReference>
<organism evidence="3 4">
    <name type="scientific">Leifsonia tongyongensis</name>
    <dbReference type="NCBI Taxonomy" id="1268043"/>
    <lineage>
        <taxon>Bacteria</taxon>
        <taxon>Bacillati</taxon>
        <taxon>Actinomycetota</taxon>
        <taxon>Actinomycetes</taxon>
        <taxon>Micrococcales</taxon>
        <taxon>Microbacteriaceae</taxon>
        <taxon>Leifsonia</taxon>
    </lineage>
</organism>
<evidence type="ECO:0000313" key="3">
    <source>
        <dbReference type="EMBL" id="NEN06635.1"/>
    </source>
</evidence>
<dbReference type="PANTHER" id="PTHR30469:SF15">
    <property type="entry name" value="HLYD FAMILY OF SECRETION PROTEINS"/>
    <property type="match status" value="1"/>
</dbReference>
<dbReference type="Proteomes" id="UP000474967">
    <property type="component" value="Unassembled WGS sequence"/>
</dbReference>
<proteinExistence type="predicted"/>